<dbReference type="Pfam" id="PF14223">
    <property type="entry name" value="Retrotran_gag_2"/>
    <property type="match status" value="1"/>
</dbReference>
<gene>
    <name evidence="1" type="ORF">L195_g016510</name>
</gene>
<comment type="caution">
    <text evidence="1">The sequence shown here is derived from an EMBL/GenBank/DDBJ whole genome shotgun (WGS) entry which is preliminary data.</text>
</comment>
<dbReference type="EMBL" id="ASHM01011430">
    <property type="protein sequence ID" value="PNX93358.1"/>
    <property type="molecule type" value="Genomic_DNA"/>
</dbReference>
<dbReference type="AlphaFoldDB" id="A0A2K3MR95"/>
<name>A0A2K3MR95_TRIPR</name>
<dbReference type="PANTHER" id="PTHR35317:SF27">
    <property type="entry name" value="RETROVIRUS-RELATED POL POLYPROTEIN FROM TRANSPOSON TNT 1-94"/>
    <property type="match status" value="1"/>
</dbReference>
<proteinExistence type="predicted"/>
<organism evidence="1 2">
    <name type="scientific">Trifolium pratense</name>
    <name type="common">Red clover</name>
    <dbReference type="NCBI Taxonomy" id="57577"/>
    <lineage>
        <taxon>Eukaryota</taxon>
        <taxon>Viridiplantae</taxon>
        <taxon>Streptophyta</taxon>
        <taxon>Embryophyta</taxon>
        <taxon>Tracheophyta</taxon>
        <taxon>Spermatophyta</taxon>
        <taxon>Magnoliopsida</taxon>
        <taxon>eudicotyledons</taxon>
        <taxon>Gunneridae</taxon>
        <taxon>Pentapetalae</taxon>
        <taxon>rosids</taxon>
        <taxon>fabids</taxon>
        <taxon>Fabales</taxon>
        <taxon>Fabaceae</taxon>
        <taxon>Papilionoideae</taxon>
        <taxon>50 kb inversion clade</taxon>
        <taxon>NPAAA clade</taxon>
        <taxon>Hologalegina</taxon>
        <taxon>IRL clade</taxon>
        <taxon>Trifolieae</taxon>
        <taxon>Trifolium</taxon>
    </lineage>
</organism>
<evidence type="ECO:0000313" key="2">
    <source>
        <dbReference type="Proteomes" id="UP000236291"/>
    </source>
</evidence>
<evidence type="ECO:0000313" key="1">
    <source>
        <dbReference type="EMBL" id="PNX93358.1"/>
    </source>
</evidence>
<dbReference type="Proteomes" id="UP000236291">
    <property type="component" value="Unassembled WGS sequence"/>
</dbReference>
<dbReference type="PANTHER" id="PTHR35317">
    <property type="entry name" value="OS04G0629600 PROTEIN"/>
    <property type="match status" value="1"/>
</dbReference>
<sequence length="89" mass="10374">MLMENFLRSKEYWNLIEDGVFVPPPTANAEQLKKGEESKLKDFKAKNYLVQVIDRTIMETILLKDSAKGIWDSMKQKYQGSNKVKRAHL</sequence>
<reference evidence="1 2" key="1">
    <citation type="journal article" date="2014" name="Am. J. Bot.">
        <title>Genome assembly and annotation for red clover (Trifolium pratense; Fabaceae).</title>
        <authorList>
            <person name="Istvanek J."/>
            <person name="Jaros M."/>
            <person name="Krenek A."/>
            <person name="Repkova J."/>
        </authorList>
    </citation>
    <scope>NUCLEOTIDE SEQUENCE [LARGE SCALE GENOMIC DNA]</scope>
    <source>
        <strain evidence="2">cv. Tatra</strain>
        <tissue evidence="1">Young leaves</tissue>
    </source>
</reference>
<protein>
    <submittedName>
        <fullName evidence="1">Retrovirus-related Pol polyprotein from transposon TNT 1-94</fullName>
    </submittedName>
</protein>
<reference evidence="1 2" key="2">
    <citation type="journal article" date="2017" name="Front. Plant Sci.">
        <title>Gene Classification and Mining of Molecular Markers Useful in Red Clover (Trifolium pratense) Breeding.</title>
        <authorList>
            <person name="Istvanek J."/>
            <person name="Dluhosova J."/>
            <person name="Dluhos P."/>
            <person name="Patkova L."/>
            <person name="Nedelnik J."/>
            <person name="Repkova J."/>
        </authorList>
    </citation>
    <scope>NUCLEOTIDE SEQUENCE [LARGE SCALE GENOMIC DNA]</scope>
    <source>
        <strain evidence="2">cv. Tatra</strain>
        <tissue evidence="1">Young leaves</tissue>
    </source>
</reference>
<accession>A0A2K3MR95</accession>